<evidence type="ECO:0000313" key="3">
    <source>
        <dbReference type="EMBL" id="SOH05756.1"/>
    </source>
</evidence>
<reference evidence="3" key="2">
    <citation type="submission" date="2017-10" db="EMBL/GenBank/DDBJ databases">
        <authorList>
            <person name="Banno H."/>
            <person name="Chua N.-H."/>
        </authorList>
    </citation>
    <scope>NUCLEOTIDE SEQUENCE [LARGE SCALE GENOMIC DNA]</scope>
    <source>
        <strain evidence="3">Kuenenia_mbr1_ru-nijmegen</strain>
    </source>
</reference>
<evidence type="ECO:0000313" key="5">
    <source>
        <dbReference type="Proteomes" id="UP000501926"/>
    </source>
</evidence>
<accession>A0A2C9CJB2</accession>
<proteinExistence type="inferred from homology"/>
<reference evidence="4" key="1">
    <citation type="submission" date="2017-10" db="EMBL/GenBank/DDBJ databases">
        <authorList>
            <person name="Frank J."/>
        </authorList>
    </citation>
    <scope>NUCLEOTIDE SEQUENCE [LARGE SCALE GENOMIC DNA]</scope>
</reference>
<reference evidence="2 5" key="3">
    <citation type="submission" date="2020-02" db="EMBL/GenBank/DDBJ databases">
        <title>Newly sequenced genome of strain CSTR1 showed variability in Candidatus Kuenenia stuttgartiensis genomes.</title>
        <authorList>
            <person name="Ding C."/>
            <person name="Adrian L."/>
        </authorList>
    </citation>
    <scope>NUCLEOTIDE SEQUENCE [LARGE SCALE GENOMIC DNA]</scope>
    <source>
        <strain evidence="2 5">CSTR1</strain>
    </source>
</reference>
<comment type="similarity">
    <text evidence="1">Belongs to the outer membrane factor (OMF) (TC 1.B.17) family.</text>
</comment>
<gene>
    <name evidence="2" type="ORF">KsCSTR_37980</name>
    <name evidence="3" type="ORF">KSMBR1_3279</name>
</gene>
<dbReference type="SUPFAM" id="SSF56954">
    <property type="entry name" value="Outer membrane efflux proteins (OEP)"/>
    <property type="match status" value="1"/>
</dbReference>
<dbReference type="KEGG" id="kst:KSMBR1_3279"/>
<dbReference type="InterPro" id="IPR003423">
    <property type="entry name" value="OMP_efflux"/>
</dbReference>
<dbReference type="InterPro" id="IPR010131">
    <property type="entry name" value="MdtP/NodT-like"/>
</dbReference>
<evidence type="ECO:0000313" key="2">
    <source>
        <dbReference type="EMBL" id="QII13177.1"/>
    </source>
</evidence>
<organism evidence="3 4">
    <name type="scientific">Kuenenia stuttgartiensis</name>
    <dbReference type="NCBI Taxonomy" id="174633"/>
    <lineage>
        <taxon>Bacteria</taxon>
        <taxon>Pseudomonadati</taxon>
        <taxon>Planctomycetota</taxon>
        <taxon>Candidatus Brocadiia</taxon>
        <taxon>Candidatus Brocadiales</taxon>
        <taxon>Candidatus Brocadiaceae</taxon>
        <taxon>Candidatus Kuenenia</taxon>
    </lineage>
</organism>
<evidence type="ECO:0000256" key="1">
    <source>
        <dbReference type="ARBA" id="ARBA00007613"/>
    </source>
</evidence>
<dbReference type="PANTHER" id="PTHR30203">
    <property type="entry name" value="OUTER MEMBRANE CATION EFFLUX PROTEIN"/>
    <property type="match status" value="1"/>
</dbReference>
<dbReference type="OrthoDB" id="9791261at2"/>
<dbReference type="GO" id="GO:0015562">
    <property type="term" value="F:efflux transmembrane transporter activity"/>
    <property type="evidence" value="ECO:0007669"/>
    <property type="project" value="InterPro"/>
</dbReference>
<keyword evidence="4" id="KW-1185">Reference proteome</keyword>
<dbReference type="AlphaFoldDB" id="A0A2C9CJB2"/>
<protein>
    <submittedName>
        <fullName evidence="3">Putative outermembrane protein</fullName>
    </submittedName>
</protein>
<dbReference type="Proteomes" id="UP000501926">
    <property type="component" value="Chromosome"/>
</dbReference>
<dbReference type="Gene3D" id="1.20.1600.10">
    <property type="entry name" value="Outer membrane efflux proteins (OEP)"/>
    <property type="match status" value="1"/>
</dbReference>
<dbReference type="Proteomes" id="UP000221734">
    <property type="component" value="Chromosome Kuenenia_stuttgartiensis_MBR1"/>
</dbReference>
<name>A0A2C9CJB2_KUEST</name>
<dbReference type="Pfam" id="PF02321">
    <property type="entry name" value="OEP"/>
    <property type="match status" value="1"/>
</dbReference>
<evidence type="ECO:0000313" key="4">
    <source>
        <dbReference type="Proteomes" id="UP000221734"/>
    </source>
</evidence>
<dbReference type="EMBL" id="CP049055">
    <property type="protein sequence ID" value="QII13177.1"/>
    <property type="molecule type" value="Genomic_DNA"/>
</dbReference>
<dbReference type="PANTHER" id="PTHR30203:SF23">
    <property type="entry name" value="OUTER MEMBRANE EFFLUX PROTEIN"/>
    <property type="match status" value="1"/>
</dbReference>
<dbReference type="RefSeq" id="WP_099326294.1">
    <property type="nucleotide sequence ID" value="NZ_OCTL01000083.1"/>
</dbReference>
<sequence>MDIPIQSGYEMKSLAVLQGYKKFFLFFTGHKNFWVKGLEILTWMFLPAVVFSGCASYHPRYLTSAVVEEKLTVPSTKDICIMAGSIDHPVLKPIDFDDRDGLSPNEAAVLAVLLDPSLTVERDRRLLAGAQLLQAGLLPNPQFSYNINFPTGGPTEGLVNNFATNLNWDIKSLISRSARVDAASAKQAEVNLAVAWKEMQVAQGARMAVYQLLALNKQAQVRKEMEQLLSENVHRVRQAVMNSLLTKLDLAAAEAAYNQAQVALLQITQESGQQLLTLKQLLGLPPDYEIKLQDNIELMDNIDISSLEQLTASLDTRRLDLLALRQGYKSQEATVREAILTQFPMINLGVNQAQDFGGFYNAGPGITIGVPIFNRNQGMIAFERSTRKQLFDQYVNSVFAARLTAAKLLKIMLSLNNRITASKEAVQVLEKLLLTYRQALEQGYSDVVIYYNTWSSLAQKRIDLILLKQQLADSRFAFELAVGIYSIEE</sequence>
<dbReference type="EMBL" id="LT934425">
    <property type="protein sequence ID" value="SOH05756.1"/>
    <property type="molecule type" value="Genomic_DNA"/>
</dbReference>